<comment type="caution">
    <text evidence="2">The sequence shown here is derived from an EMBL/GenBank/DDBJ whole genome shotgun (WGS) entry which is preliminary data.</text>
</comment>
<sequence>MGHDRLLPFRSGSVDARQRAGEGSRGRGRLCQVTGTTSTTRSAARPELTQWPDVGCPPLPTAASLSEPGPSWAHRRNRRTRGLR</sequence>
<feature type="compositionally biased region" description="Basic and acidic residues" evidence="1">
    <location>
        <begin position="16"/>
        <end position="25"/>
    </location>
</feature>
<evidence type="ECO:0000313" key="3">
    <source>
        <dbReference type="Proteomes" id="UP000011205"/>
    </source>
</evidence>
<gene>
    <name evidence="2" type="ORF">STVIR_5697</name>
</gene>
<reference evidence="2 3" key="1">
    <citation type="journal article" date="2013" name="Genome Announc.">
        <title>Draft Genome Sequence of Streptomyces viridochromogenes Strain Tu57, Producer of Avilamycin.</title>
        <authorList>
            <person name="Gruning B.A."/>
            <person name="Erxleben A."/>
            <person name="Hahnlein A."/>
            <person name="Gunther S."/>
        </authorList>
    </citation>
    <scope>NUCLEOTIDE SEQUENCE [LARGE SCALE GENOMIC DNA]</scope>
    <source>
        <strain evidence="2 3">Tue57</strain>
    </source>
</reference>
<dbReference type="AlphaFoldDB" id="L8PAY7"/>
<feature type="compositionally biased region" description="Basic residues" evidence="1">
    <location>
        <begin position="73"/>
        <end position="84"/>
    </location>
</feature>
<dbReference type="Proteomes" id="UP000011205">
    <property type="component" value="Unassembled WGS sequence"/>
</dbReference>
<feature type="region of interest" description="Disordered" evidence="1">
    <location>
        <begin position="1"/>
        <end position="84"/>
    </location>
</feature>
<accession>L8PAY7</accession>
<proteinExistence type="predicted"/>
<feature type="compositionally biased region" description="Low complexity" evidence="1">
    <location>
        <begin position="36"/>
        <end position="45"/>
    </location>
</feature>
<name>L8PAY7_STRVR</name>
<dbReference type="PATRIC" id="fig|1160705.3.peg.5634"/>
<protein>
    <submittedName>
        <fullName evidence="2">Uncharacterized protein</fullName>
    </submittedName>
</protein>
<organism evidence="2 3">
    <name type="scientific">Streptomyces viridochromogenes Tue57</name>
    <dbReference type="NCBI Taxonomy" id="1160705"/>
    <lineage>
        <taxon>Bacteria</taxon>
        <taxon>Bacillati</taxon>
        <taxon>Actinomycetota</taxon>
        <taxon>Actinomycetes</taxon>
        <taxon>Kitasatosporales</taxon>
        <taxon>Streptomycetaceae</taxon>
        <taxon>Streptomyces</taxon>
    </lineage>
</organism>
<dbReference type="EMBL" id="AMLP01000170">
    <property type="protein sequence ID" value="ELS53348.1"/>
    <property type="molecule type" value="Genomic_DNA"/>
</dbReference>
<evidence type="ECO:0000313" key="2">
    <source>
        <dbReference type="EMBL" id="ELS53348.1"/>
    </source>
</evidence>
<evidence type="ECO:0000256" key="1">
    <source>
        <dbReference type="SAM" id="MobiDB-lite"/>
    </source>
</evidence>